<organism evidence="2 3">
    <name type="scientific">Rhodococcoides corynebacterioides</name>
    <dbReference type="NCBI Taxonomy" id="53972"/>
    <lineage>
        <taxon>Bacteria</taxon>
        <taxon>Bacillati</taxon>
        <taxon>Actinomycetota</taxon>
        <taxon>Actinomycetes</taxon>
        <taxon>Mycobacteriales</taxon>
        <taxon>Nocardiaceae</taxon>
        <taxon>Rhodococcoides</taxon>
    </lineage>
</organism>
<gene>
    <name evidence="2" type="ORF">JOE42_001338</name>
</gene>
<feature type="domain" description="DUF559" evidence="1">
    <location>
        <begin position="174"/>
        <end position="267"/>
    </location>
</feature>
<keyword evidence="2" id="KW-0255">Endonuclease</keyword>
<dbReference type="RefSeq" id="WP_204867451.1">
    <property type="nucleotide sequence ID" value="NZ_JAFBBK010000001.1"/>
</dbReference>
<dbReference type="Proteomes" id="UP000703038">
    <property type="component" value="Unassembled WGS sequence"/>
</dbReference>
<dbReference type="GO" id="GO:0004519">
    <property type="term" value="F:endonuclease activity"/>
    <property type="evidence" value="ECO:0007669"/>
    <property type="project" value="UniProtKB-KW"/>
</dbReference>
<dbReference type="InterPro" id="IPR007569">
    <property type="entry name" value="DUF559"/>
</dbReference>
<dbReference type="Pfam" id="PF04480">
    <property type="entry name" value="DUF559"/>
    <property type="match status" value="1"/>
</dbReference>
<name>A0ABS2KSI9_9NOCA</name>
<keyword evidence="2" id="KW-0540">Nuclease</keyword>
<protein>
    <submittedName>
        <fullName evidence="2">Very-short-patch-repair endonuclease</fullName>
    </submittedName>
</protein>
<evidence type="ECO:0000259" key="1">
    <source>
        <dbReference type="Pfam" id="PF04480"/>
    </source>
</evidence>
<reference evidence="2 3" key="1">
    <citation type="submission" date="2021-01" db="EMBL/GenBank/DDBJ databases">
        <title>Genomics of switchgrass bacterial isolates.</title>
        <authorList>
            <person name="Shade A."/>
        </authorList>
    </citation>
    <scope>NUCLEOTIDE SEQUENCE [LARGE SCALE GENOMIC DNA]</scope>
    <source>
        <strain evidence="2 3">PvP111</strain>
    </source>
</reference>
<keyword evidence="2" id="KW-0378">Hydrolase</keyword>
<evidence type="ECO:0000313" key="3">
    <source>
        <dbReference type="Proteomes" id="UP000703038"/>
    </source>
</evidence>
<accession>A0ABS2KSI9</accession>
<proteinExistence type="predicted"/>
<dbReference type="SUPFAM" id="SSF52980">
    <property type="entry name" value="Restriction endonuclease-like"/>
    <property type="match status" value="1"/>
</dbReference>
<dbReference type="EMBL" id="JAFBBK010000001">
    <property type="protein sequence ID" value="MBM7414605.1"/>
    <property type="molecule type" value="Genomic_DNA"/>
</dbReference>
<comment type="caution">
    <text evidence="2">The sequence shown here is derived from an EMBL/GenBank/DDBJ whole genome shotgun (WGS) entry which is preliminary data.</text>
</comment>
<dbReference type="Gene3D" id="3.40.960.10">
    <property type="entry name" value="VSR Endonuclease"/>
    <property type="match status" value="1"/>
</dbReference>
<evidence type="ECO:0000313" key="2">
    <source>
        <dbReference type="EMBL" id="MBM7414605.1"/>
    </source>
</evidence>
<dbReference type="InterPro" id="IPR011335">
    <property type="entry name" value="Restrct_endonuc-II-like"/>
</dbReference>
<keyword evidence="3" id="KW-1185">Reference proteome</keyword>
<sequence length="275" mass="31202">MPVNRVSTLAQLIGAGMSATTIRRRFHRVLPGVFCQEEPAWFDRCLAVTLWRPDALLSHTSAARLYGWIGEPSGVHALVDESARLRTPEWLTVRRRRQGACDEVLGLPVTTREQTLIDCATVLGDAAAERLVDDALVHEVDENRVRALLDAEPGRRGHVRVRRLVDTAARGFASEPERVLGRELIRRHLRMQTNVRVGAFVVDFYDELANLVVEVDGYAFHSAPEVFRHDRRRQNVLVLDDLRVLRYAAFDVLKDPGAVADQIVAEVRRRRHARR</sequence>